<dbReference type="CDD" id="cd14703">
    <property type="entry name" value="bZIP_plant_RF2"/>
    <property type="match status" value="1"/>
</dbReference>
<dbReference type="Proteomes" id="UP001151287">
    <property type="component" value="Unassembled WGS sequence"/>
</dbReference>
<feature type="region of interest" description="Disordered" evidence="9">
    <location>
        <begin position="1"/>
        <end position="84"/>
    </location>
</feature>
<dbReference type="GO" id="GO:0003700">
    <property type="term" value="F:DNA-binding transcription factor activity"/>
    <property type="evidence" value="ECO:0007669"/>
    <property type="project" value="InterPro"/>
</dbReference>
<keyword evidence="8" id="KW-0175">Coiled coil</keyword>
<feature type="compositionally biased region" description="Polar residues" evidence="9">
    <location>
        <begin position="26"/>
        <end position="37"/>
    </location>
</feature>
<evidence type="ECO:0000256" key="8">
    <source>
        <dbReference type="SAM" id="Coils"/>
    </source>
</evidence>
<dbReference type="Gene3D" id="1.20.5.170">
    <property type="match status" value="1"/>
</dbReference>
<evidence type="ECO:0000256" key="3">
    <source>
        <dbReference type="ARBA" id="ARBA00023015"/>
    </source>
</evidence>
<name>A0A9Q0C2J4_9POAL</name>
<evidence type="ECO:0000256" key="9">
    <source>
        <dbReference type="SAM" id="MobiDB-lite"/>
    </source>
</evidence>
<reference evidence="11" key="1">
    <citation type="journal article" date="2022" name="Cell">
        <title>Repeat-based holocentromeres influence genome architecture and karyotype evolution.</title>
        <authorList>
            <person name="Hofstatter P.G."/>
            <person name="Thangavel G."/>
            <person name="Lux T."/>
            <person name="Neumann P."/>
            <person name="Vondrak T."/>
            <person name="Novak P."/>
            <person name="Zhang M."/>
            <person name="Costa L."/>
            <person name="Castellani M."/>
            <person name="Scott A."/>
            <person name="Toegelov H."/>
            <person name="Fuchs J."/>
            <person name="Mata-Sucre Y."/>
            <person name="Dias Y."/>
            <person name="Vanzela A.L.L."/>
            <person name="Huettel B."/>
            <person name="Almeida C.C.S."/>
            <person name="Simkova H."/>
            <person name="Souza G."/>
            <person name="Pedrosa-Harand A."/>
            <person name="Macas J."/>
            <person name="Mayer K.F.X."/>
            <person name="Houben A."/>
            <person name="Marques A."/>
        </authorList>
    </citation>
    <scope>NUCLEOTIDE SEQUENCE</scope>
    <source>
        <strain evidence="11">RhyBre1mFocal</strain>
    </source>
</reference>
<dbReference type="FunFam" id="1.20.5.170:FF:000009">
    <property type="entry name" value="probable transcription factor PosF21"/>
    <property type="match status" value="1"/>
</dbReference>
<dbReference type="GO" id="GO:0005634">
    <property type="term" value="C:nucleus"/>
    <property type="evidence" value="ECO:0007669"/>
    <property type="project" value="UniProtKB-SubCell"/>
</dbReference>
<keyword evidence="12" id="KW-1185">Reference proteome</keyword>
<evidence type="ECO:0000256" key="4">
    <source>
        <dbReference type="ARBA" id="ARBA00023125"/>
    </source>
</evidence>
<accession>A0A9Q0C2J4</accession>
<proteinExistence type="inferred from homology"/>
<evidence type="ECO:0000256" key="7">
    <source>
        <dbReference type="ARBA" id="ARBA00054342"/>
    </source>
</evidence>
<evidence type="ECO:0000256" key="6">
    <source>
        <dbReference type="ARBA" id="ARBA00023242"/>
    </source>
</evidence>
<dbReference type="SMART" id="SM00338">
    <property type="entry name" value="BRLZ"/>
    <property type="match status" value="1"/>
</dbReference>
<dbReference type="GO" id="GO:0003677">
    <property type="term" value="F:DNA binding"/>
    <property type="evidence" value="ECO:0007669"/>
    <property type="project" value="UniProtKB-KW"/>
</dbReference>
<feature type="coiled-coil region" evidence="8">
    <location>
        <begin position="203"/>
        <end position="272"/>
    </location>
</feature>
<gene>
    <name evidence="11" type="ORF">LUZ63_017506</name>
</gene>
<feature type="region of interest" description="Disordered" evidence="9">
    <location>
        <begin position="124"/>
        <end position="152"/>
    </location>
</feature>
<protein>
    <recommendedName>
        <fullName evidence="10">BZIP domain-containing protein</fullName>
    </recommendedName>
</protein>
<dbReference type="PROSITE" id="PS50217">
    <property type="entry name" value="BZIP"/>
    <property type="match status" value="1"/>
</dbReference>
<dbReference type="SUPFAM" id="SSF57959">
    <property type="entry name" value="Leucine zipper domain"/>
    <property type="match status" value="1"/>
</dbReference>
<feature type="compositionally biased region" description="Low complexity" evidence="9">
    <location>
        <begin position="143"/>
        <end position="152"/>
    </location>
</feature>
<dbReference type="PANTHER" id="PTHR13690">
    <property type="entry name" value="TRANSCRIPTION FACTOR POSF21-RELATED"/>
    <property type="match status" value="1"/>
</dbReference>
<keyword evidence="3" id="KW-0805">Transcription regulation</keyword>
<dbReference type="Pfam" id="PF00170">
    <property type="entry name" value="bZIP_1"/>
    <property type="match status" value="1"/>
</dbReference>
<dbReference type="InterPro" id="IPR044759">
    <property type="entry name" value="bZIP_RF2"/>
</dbReference>
<dbReference type="OrthoDB" id="1435597at2759"/>
<comment type="caution">
    <text evidence="11">The sequence shown here is derived from an EMBL/GenBank/DDBJ whole genome shotgun (WGS) entry which is preliminary data.</text>
</comment>
<keyword evidence="6" id="KW-0539">Nucleus</keyword>
<dbReference type="EMBL" id="JAMQYH010000005">
    <property type="protein sequence ID" value="KAJ1686116.1"/>
    <property type="molecule type" value="Genomic_DNA"/>
</dbReference>
<dbReference type="InterPro" id="IPR004827">
    <property type="entry name" value="bZIP"/>
</dbReference>
<evidence type="ECO:0000313" key="12">
    <source>
        <dbReference type="Proteomes" id="UP001151287"/>
    </source>
</evidence>
<keyword evidence="4" id="KW-0238">DNA-binding</keyword>
<evidence type="ECO:0000259" key="10">
    <source>
        <dbReference type="PROSITE" id="PS50217"/>
    </source>
</evidence>
<evidence type="ECO:0000256" key="5">
    <source>
        <dbReference type="ARBA" id="ARBA00023163"/>
    </source>
</evidence>
<sequence length="381" mass="42036">MDKDKPPVSTPTGGLLPPASRHIPGYSSSAANFQQQKGEAASSSSGGHDISHDISRMPERPPPRSGAHRRAQSEILSLPDDISFDSDLGLIGVEGPSFSDETEEDLFSMFIDMDKVESNQMDRNEGLDLAGSGERPRIRHQHSQSMDGSSSSSIKAEMLVSDGPSSVEAKKAMSAAKLAELALVDPKRAKRIWANRQSAARSKERKMRYIAELERKVQTLQTEATTLSAQLTMLQRDTTGLTAENSELKLRLQTMEQQVRLQDALNDTLRDEIQRLKIATGQVVSNGGKMNFGPSSFASTPQNSYHQNHMQSLLAAHQLQQLQLHSHNQQMYSQLHQNQVQLQQDRSPLDMKMKGLMGSQAQAQIHKESSSDGNMRQDGPI</sequence>
<feature type="compositionally biased region" description="Basic and acidic residues" evidence="9">
    <location>
        <begin position="49"/>
        <end position="62"/>
    </location>
</feature>
<dbReference type="PANTHER" id="PTHR13690:SF124">
    <property type="entry name" value="TRANSCRIPTION FACTOR RF2A"/>
    <property type="match status" value="1"/>
</dbReference>
<comment type="similarity">
    <text evidence="2">Belongs to the bZIP family.</text>
</comment>
<dbReference type="AlphaFoldDB" id="A0A9Q0C2J4"/>
<comment type="function">
    <text evidence="7">Transcription factor probably involved in vascular development and shoot tissue organization. Binds to the DNA sequence 5'-CCGAGTGTGCCCCTGG-3' present in the promoter region Box II of the phloem-specific rice tungro bacilliform virus (RTBV) promoter. May regulate tissue-specific expression of the RTBV promoter and virus replication.</text>
</comment>
<organism evidence="11 12">
    <name type="scientific">Rhynchospora breviuscula</name>
    <dbReference type="NCBI Taxonomy" id="2022672"/>
    <lineage>
        <taxon>Eukaryota</taxon>
        <taxon>Viridiplantae</taxon>
        <taxon>Streptophyta</taxon>
        <taxon>Embryophyta</taxon>
        <taxon>Tracheophyta</taxon>
        <taxon>Spermatophyta</taxon>
        <taxon>Magnoliopsida</taxon>
        <taxon>Liliopsida</taxon>
        <taxon>Poales</taxon>
        <taxon>Cyperaceae</taxon>
        <taxon>Cyperoideae</taxon>
        <taxon>Rhynchosporeae</taxon>
        <taxon>Rhynchospora</taxon>
    </lineage>
</organism>
<evidence type="ECO:0000256" key="2">
    <source>
        <dbReference type="ARBA" id="ARBA00007163"/>
    </source>
</evidence>
<feature type="region of interest" description="Disordered" evidence="9">
    <location>
        <begin position="354"/>
        <end position="381"/>
    </location>
</feature>
<dbReference type="InterPro" id="IPR046347">
    <property type="entry name" value="bZIP_sf"/>
</dbReference>
<evidence type="ECO:0000313" key="11">
    <source>
        <dbReference type="EMBL" id="KAJ1686116.1"/>
    </source>
</evidence>
<feature type="domain" description="BZIP" evidence="10">
    <location>
        <begin position="185"/>
        <end position="248"/>
    </location>
</feature>
<comment type="subcellular location">
    <subcellularLocation>
        <location evidence="1">Nucleus</location>
    </subcellularLocation>
</comment>
<evidence type="ECO:0000256" key="1">
    <source>
        <dbReference type="ARBA" id="ARBA00004123"/>
    </source>
</evidence>
<keyword evidence="5" id="KW-0804">Transcription</keyword>